<evidence type="ECO:0000313" key="1">
    <source>
        <dbReference type="EMBL" id="MDX4069903.1"/>
    </source>
</evidence>
<reference evidence="1" key="1">
    <citation type="journal article" date="2023" name="Front. Microbiol.">
        <title>Genomic diversity and taxonomic marker for Arcobacter species.</title>
        <authorList>
            <person name="Zhou G."/>
            <person name="Gu Y."/>
            <person name="Wang H."/>
            <person name="Chen X."/>
            <person name="Zhang X."/>
            <person name="Shao Z."/>
            <person name="Yan X."/>
            <person name="Zhang J."/>
            <person name="Zhang M."/>
        </authorList>
    </citation>
    <scope>NUCLEOTIDE SEQUENCE</scope>
    <source>
        <strain evidence="1">BJSY19SF1-2</strain>
    </source>
</reference>
<accession>A0AAW9DCP7</accession>
<dbReference type="EMBL" id="JAUQUR010000008">
    <property type="protein sequence ID" value="MDX4069903.1"/>
    <property type="molecule type" value="Genomic_DNA"/>
</dbReference>
<dbReference type="AlphaFoldDB" id="A0AAW9DCP7"/>
<dbReference type="RefSeq" id="WP_319048429.1">
    <property type="nucleotide sequence ID" value="NZ_JAUQUR010000008.1"/>
</dbReference>
<dbReference type="InterPro" id="IPR018691">
    <property type="entry name" value="DUF2188"/>
</dbReference>
<dbReference type="Proteomes" id="UP001283691">
    <property type="component" value="Unassembled WGS sequence"/>
</dbReference>
<reference evidence="1" key="2">
    <citation type="submission" date="2023-07" db="EMBL/GenBank/DDBJ databases">
        <authorList>
            <person name="Zhang M."/>
            <person name="Zhou G."/>
        </authorList>
    </citation>
    <scope>NUCLEOTIDE SEQUENCE</scope>
    <source>
        <strain evidence="1">BJSY19SF1-2</strain>
    </source>
</reference>
<comment type="caution">
    <text evidence="1">The sequence shown here is derived from an EMBL/GenBank/DDBJ whole genome shotgun (WGS) entry which is preliminary data.</text>
</comment>
<dbReference type="Pfam" id="PF09954">
    <property type="entry name" value="DUF2188"/>
    <property type="match status" value="1"/>
</dbReference>
<organism evidence="1 2">
    <name type="scientific">Aliarcobacter skirrowii</name>
    <dbReference type="NCBI Taxonomy" id="28200"/>
    <lineage>
        <taxon>Bacteria</taxon>
        <taxon>Pseudomonadati</taxon>
        <taxon>Campylobacterota</taxon>
        <taxon>Epsilonproteobacteria</taxon>
        <taxon>Campylobacterales</taxon>
        <taxon>Arcobacteraceae</taxon>
        <taxon>Aliarcobacter</taxon>
    </lineage>
</organism>
<proteinExistence type="predicted"/>
<gene>
    <name evidence="1" type="ORF">Q6A80_09240</name>
</gene>
<name>A0AAW9DCP7_9BACT</name>
<protein>
    <submittedName>
        <fullName evidence="1">DUF2188 domain-containing protein</fullName>
    </submittedName>
</protein>
<evidence type="ECO:0000313" key="2">
    <source>
        <dbReference type="Proteomes" id="UP001283691"/>
    </source>
</evidence>
<sequence>MNRVFVSKYEREWQAKVTENKNAYRVCSTGAEARKQGINLAKKLNAEFALHGKDGKIREKNSYGNDSRKVRV</sequence>